<sequence>MVWTAHGIEAVQLPLPEEDKTRMRLRQRYRSLAEAAPPAVVRAAIDGVIALLEGKPIDLSGVVLALDSVGEFDRRVYDIARTIPPRQHDDLWRHRQTPWRR</sequence>
<dbReference type="SUPFAM" id="SSF53155">
    <property type="entry name" value="Methylated DNA-protein cysteine methyltransferase domain"/>
    <property type="match status" value="1"/>
</dbReference>
<name>Q3SV53_NITWN</name>
<evidence type="ECO:0000313" key="2">
    <source>
        <dbReference type="Proteomes" id="UP000002531"/>
    </source>
</evidence>
<protein>
    <submittedName>
        <fullName evidence="1">Putative methylated-DNA-protein-cystein methyltransferase</fullName>
    </submittedName>
</protein>
<dbReference type="GO" id="GO:0006281">
    <property type="term" value="P:DNA repair"/>
    <property type="evidence" value="ECO:0007669"/>
    <property type="project" value="InterPro"/>
</dbReference>
<dbReference type="GO" id="GO:0003908">
    <property type="term" value="F:methylated-DNA-[protein]-cysteine S-methyltransferase activity"/>
    <property type="evidence" value="ECO:0007669"/>
    <property type="project" value="InterPro"/>
</dbReference>
<keyword evidence="2" id="KW-1185">Reference proteome</keyword>
<reference evidence="1 2" key="1">
    <citation type="journal article" date="2006" name="Appl. Environ. Microbiol.">
        <title>Genome sequence of the chemolithoautotrophic nitrite-oxidizing bacterium Nitrobacter winogradskyi Nb-255.</title>
        <authorList>
            <person name="Starkenburg S.R."/>
            <person name="Chain P.S."/>
            <person name="Sayavedra-Soto L.A."/>
            <person name="Hauser L."/>
            <person name="Land M.L."/>
            <person name="Larimer F.W."/>
            <person name="Malfatti S.A."/>
            <person name="Klotz M.G."/>
            <person name="Bottomley P.J."/>
            <person name="Arp D.J."/>
            <person name="Hickey W.J."/>
        </authorList>
    </citation>
    <scope>NUCLEOTIDE SEQUENCE [LARGE SCALE GENOMIC DNA]</scope>
    <source>
        <strain evidence="2">ATCC 25391 / DSM 10237 / CIP 104748 / NCIMB 11846 / Nb-255</strain>
    </source>
</reference>
<dbReference type="EMBL" id="CP000115">
    <property type="protein sequence ID" value="ABA03838.1"/>
    <property type="molecule type" value="Genomic_DNA"/>
</dbReference>
<proteinExistence type="predicted"/>
<accession>Q3SV53</accession>
<keyword evidence="1" id="KW-0489">Methyltransferase</keyword>
<dbReference type="KEGG" id="nwi:Nwi_0571"/>
<dbReference type="AlphaFoldDB" id="Q3SV53"/>
<dbReference type="GO" id="GO:0032259">
    <property type="term" value="P:methylation"/>
    <property type="evidence" value="ECO:0007669"/>
    <property type="project" value="UniProtKB-KW"/>
</dbReference>
<gene>
    <name evidence="1" type="ordered locus">Nwi_0571</name>
</gene>
<dbReference type="STRING" id="323098.Nwi_0571"/>
<organism evidence="1 2">
    <name type="scientific">Nitrobacter winogradskyi (strain ATCC 25391 / DSM 10237 / CIP 104748 / NCIMB 11846 / Nb-255)</name>
    <dbReference type="NCBI Taxonomy" id="323098"/>
    <lineage>
        <taxon>Bacteria</taxon>
        <taxon>Pseudomonadati</taxon>
        <taxon>Pseudomonadota</taxon>
        <taxon>Alphaproteobacteria</taxon>
        <taxon>Hyphomicrobiales</taxon>
        <taxon>Nitrobacteraceae</taxon>
        <taxon>Nitrobacter</taxon>
    </lineage>
</organism>
<evidence type="ECO:0000313" key="1">
    <source>
        <dbReference type="EMBL" id="ABA03838.1"/>
    </source>
</evidence>
<dbReference type="InterPro" id="IPR036631">
    <property type="entry name" value="MGMT_N_sf"/>
</dbReference>
<dbReference type="Proteomes" id="UP000002531">
    <property type="component" value="Chromosome"/>
</dbReference>
<dbReference type="eggNOG" id="COG0350">
    <property type="taxonomic scope" value="Bacteria"/>
</dbReference>
<dbReference type="HOGENOM" id="CLU_2288582_0_0_5"/>
<keyword evidence="1" id="KW-0808">Transferase</keyword>